<dbReference type="Proteomes" id="UP000030765">
    <property type="component" value="Unassembled WGS sequence"/>
</dbReference>
<dbReference type="VEuPathDB" id="VectorBase:ASIC020023"/>
<protein>
    <submittedName>
        <fullName evidence="3">AGAP003469-PA-like protein</fullName>
    </submittedName>
</protein>
<evidence type="ECO:0000256" key="1">
    <source>
        <dbReference type="SAM" id="Phobius"/>
    </source>
</evidence>
<dbReference type="PROSITE" id="PS51257">
    <property type="entry name" value="PROKAR_LIPOPROTEIN"/>
    <property type="match status" value="1"/>
</dbReference>
<dbReference type="STRING" id="74873.A0A084WNS2"/>
<evidence type="ECO:0000256" key="2">
    <source>
        <dbReference type="SAM" id="SignalP"/>
    </source>
</evidence>
<keyword evidence="1" id="KW-1133">Transmembrane helix</keyword>
<gene>
    <name evidence="3" type="ORF">ZHAS_00020023</name>
</gene>
<dbReference type="OrthoDB" id="8119930at2759"/>
<evidence type="ECO:0000313" key="5">
    <source>
        <dbReference type="Proteomes" id="UP000030765"/>
    </source>
</evidence>
<dbReference type="Pfam" id="PF07898">
    <property type="entry name" value="DUF1676"/>
    <property type="match status" value="1"/>
</dbReference>
<name>A0A084WNS2_ANOSI</name>
<feature type="transmembrane region" description="Helical" evidence="1">
    <location>
        <begin position="194"/>
        <end position="212"/>
    </location>
</feature>
<reference evidence="4" key="2">
    <citation type="submission" date="2020-05" db="UniProtKB">
        <authorList>
            <consortium name="EnsemblMetazoa"/>
        </authorList>
    </citation>
    <scope>IDENTIFICATION</scope>
</reference>
<dbReference type="EMBL" id="ATLV01024674">
    <property type="status" value="NOT_ANNOTATED_CDS"/>
    <property type="molecule type" value="Genomic_DNA"/>
</dbReference>
<dbReference type="OMA" id="ALQWFNA"/>
<dbReference type="InterPro" id="IPR012464">
    <property type="entry name" value="DUF1676"/>
</dbReference>
<keyword evidence="1" id="KW-0472">Membrane</keyword>
<organism evidence="3">
    <name type="scientific">Anopheles sinensis</name>
    <name type="common">Mosquito</name>
    <dbReference type="NCBI Taxonomy" id="74873"/>
    <lineage>
        <taxon>Eukaryota</taxon>
        <taxon>Metazoa</taxon>
        <taxon>Ecdysozoa</taxon>
        <taxon>Arthropoda</taxon>
        <taxon>Hexapoda</taxon>
        <taxon>Insecta</taxon>
        <taxon>Pterygota</taxon>
        <taxon>Neoptera</taxon>
        <taxon>Endopterygota</taxon>
        <taxon>Diptera</taxon>
        <taxon>Nematocera</taxon>
        <taxon>Culicoidea</taxon>
        <taxon>Culicidae</taxon>
        <taxon>Anophelinae</taxon>
        <taxon>Anopheles</taxon>
    </lineage>
</organism>
<dbReference type="GO" id="GO:0016020">
    <property type="term" value="C:membrane"/>
    <property type="evidence" value="ECO:0007669"/>
    <property type="project" value="TreeGrafter"/>
</dbReference>
<feature type="signal peptide" evidence="2">
    <location>
        <begin position="1"/>
        <end position="20"/>
    </location>
</feature>
<evidence type="ECO:0000313" key="3">
    <source>
        <dbReference type="EMBL" id="KFB51866.1"/>
    </source>
</evidence>
<dbReference type="EnsemblMetazoa" id="ASIC020023-RA">
    <property type="protein sequence ID" value="ASIC020023-PA"/>
    <property type="gene ID" value="ASIC020023"/>
</dbReference>
<dbReference type="EMBL" id="KE525356">
    <property type="protein sequence ID" value="KFB51866.1"/>
    <property type="molecule type" value="Genomic_DNA"/>
</dbReference>
<evidence type="ECO:0000313" key="4">
    <source>
        <dbReference type="EnsemblMetazoa" id="ASIC020023-PA"/>
    </source>
</evidence>
<keyword evidence="5" id="KW-1185">Reference proteome</keyword>
<keyword evidence="2" id="KW-0732">Signal</keyword>
<keyword evidence="1" id="KW-0812">Transmembrane</keyword>
<dbReference type="VEuPathDB" id="VectorBase:ASIS009707"/>
<dbReference type="AlphaFoldDB" id="A0A084WNS2"/>
<feature type="chain" id="PRO_5001785261" evidence="2">
    <location>
        <begin position="21"/>
        <end position="268"/>
    </location>
</feature>
<feature type="transmembrane region" description="Helical" evidence="1">
    <location>
        <begin position="166"/>
        <end position="187"/>
    </location>
</feature>
<dbReference type="PANTHER" id="PTHR21879:SF13">
    <property type="entry name" value="OSIRIS 18"/>
    <property type="match status" value="1"/>
</dbReference>
<sequence length="268" mass="29359">MRSFAVFVVSLAILGCHVRGQSRSAADVAQDIYRSCLASEHGLKCAKVKALAWMASVAEQDEIAITDSMTVVRTGTEDPEAPVEVPADQQQQRAYGAVQLLNKIDSFLATHALKLTPPSVLRSEEARAYIPESLLQGGLAENLVIPLTEGNVAEGRGFVKKVMLPFLLGIKFKSTVLVPLALALIALKTWKAMTLGLLSLVLSGAMMIFKFAKPKIVNYEVVHYPPPHHVHHVDHHVDHHAPHVHWDAPPAWKKRSLDAHEQAYAGQL</sequence>
<dbReference type="PANTHER" id="PTHR21879">
    <property type="entry name" value="FI03362P-RELATED-RELATED"/>
    <property type="match status" value="1"/>
</dbReference>
<proteinExistence type="predicted"/>
<accession>A0A084WNS2</accession>
<reference evidence="3 5" key="1">
    <citation type="journal article" date="2014" name="BMC Genomics">
        <title>Genome sequence of Anopheles sinensis provides insight into genetics basis of mosquito competence for malaria parasites.</title>
        <authorList>
            <person name="Zhou D."/>
            <person name="Zhang D."/>
            <person name="Ding G."/>
            <person name="Shi L."/>
            <person name="Hou Q."/>
            <person name="Ye Y."/>
            <person name="Xu Y."/>
            <person name="Zhou H."/>
            <person name="Xiong C."/>
            <person name="Li S."/>
            <person name="Yu J."/>
            <person name="Hong S."/>
            <person name="Yu X."/>
            <person name="Zou P."/>
            <person name="Chen C."/>
            <person name="Chang X."/>
            <person name="Wang W."/>
            <person name="Lv Y."/>
            <person name="Sun Y."/>
            <person name="Ma L."/>
            <person name="Shen B."/>
            <person name="Zhu C."/>
        </authorList>
    </citation>
    <scope>NUCLEOTIDE SEQUENCE [LARGE SCALE GENOMIC DNA]</scope>
</reference>